<evidence type="ECO:0000256" key="3">
    <source>
        <dbReference type="ARBA" id="ARBA00023125"/>
    </source>
</evidence>
<keyword evidence="5 6" id="KW-0539">Nucleus</keyword>
<evidence type="ECO:0000313" key="9">
    <source>
        <dbReference type="Ensembl" id="ENSMMOP00000013834.1"/>
    </source>
</evidence>
<evidence type="ECO:0000256" key="5">
    <source>
        <dbReference type="ARBA" id="ARBA00023242"/>
    </source>
</evidence>
<evidence type="ECO:0000256" key="1">
    <source>
        <dbReference type="ARBA" id="ARBA00004123"/>
    </source>
</evidence>
<feature type="domain" description="HTH psq-type" evidence="8">
    <location>
        <begin position="332"/>
        <end position="384"/>
    </location>
</feature>
<dbReference type="GO" id="GO:0006357">
    <property type="term" value="P:regulation of transcription by RNA polymerase II"/>
    <property type="evidence" value="ECO:0007669"/>
    <property type="project" value="TreeGrafter"/>
</dbReference>
<name>A0A3Q3WWR5_MOLML</name>
<feature type="region of interest" description="Disordered" evidence="7">
    <location>
        <begin position="316"/>
        <end position="337"/>
    </location>
</feature>
<reference evidence="9" key="2">
    <citation type="submission" date="2025-09" db="UniProtKB">
        <authorList>
            <consortium name="Ensembl"/>
        </authorList>
    </citation>
    <scope>IDENTIFICATION</scope>
</reference>
<evidence type="ECO:0000256" key="7">
    <source>
        <dbReference type="SAM" id="MobiDB-lite"/>
    </source>
</evidence>
<dbReference type="GO" id="GO:0005634">
    <property type="term" value="C:nucleus"/>
    <property type="evidence" value="ECO:0007669"/>
    <property type="project" value="UniProtKB-SubCell"/>
</dbReference>
<dbReference type="InterPro" id="IPR009057">
    <property type="entry name" value="Homeodomain-like_sf"/>
</dbReference>
<dbReference type="PANTHER" id="PTHR21545">
    <property type="entry name" value="TRANSCRIPTION FACTOR MLR1/2"/>
    <property type="match status" value="1"/>
</dbReference>
<feature type="compositionally biased region" description="Polar residues" evidence="7">
    <location>
        <begin position="316"/>
        <end position="329"/>
    </location>
</feature>
<dbReference type="InterPro" id="IPR007889">
    <property type="entry name" value="HTH_Psq"/>
</dbReference>
<feature type="DNA-binding region" description="H-T-H motif" evidence="6">
    <location>
        <begin position="360"/>
        <end position="380"/>
    </location>
</feature>
<evidence type="ECO:0000313" key="10">
    <source>
        <dbReference type="Proteomes" id="UP000261620"/>
    </source>
</evidence>
<keyword evidence="2" id="KW-0805">Transcription regulation</keyword>
<dbReference type="SUPFAM" id="SSF46689">
    <property type="entry name" value="Homeodomain-like"/>
    <property type="match status" value="1"/>
</dbReference>
<dbReference type="FunFam" id="1.10.10.60:FF:000019">
    <property type="entry name" value="Ligand-dependent corepressor isoform 1"/>
    <property type="match status" value="1"/>
</dbReference>
<feature type="region of interest" description="Disordered" evidence="7">
    <location>
        <begin position="9"/>
        <end position="48"/>
    </location>
</feature>
<dbReference type="PANTHER" id="PTHR21545:SF14">
    <property type="entry name" value="LIGAND-DEPENDENT COREPRESSOR"/>
    <property type="match status" value="1"/>
</dbReference>
<dbReference type="Ensembl" id="ENSMMOT00000014057.1">
    <property type="protein sequence ID" value="ENSMMOP00000013834.1"/>
    <property type="gene ID" value="ENSMMOG00000010589.1"/>
</dbReference>
<keyword evidence="3 6" id="KW-0238">DNA-binding</keyword>
<dbReference type="AlphaFoldDB" id="A0A3Q3WWR5"/>
<keyword evidence="10" id="KW-1185">Reference proteome</keyword>
<dbReference type="GO" id="GO:0003677">
    <property type="term" value="F:DNA binding"/>
    <property type="evidence" value="ECO:0007669"/>
    <property type="project" value="UniProtKB-UniRule"/>
</dbReference>
<evidence type="ECO:0000256" key="2">
    <source>
        <dbReference type="ARBA" id="ARBA00023015"/>
    </source>
</evidence>
<dbReference type="Gene3D" id="1.10.10.60">
    <property type="entry name" value="Homeodomain-like"/>
    <property type="match status" value="1"/>
</dbReference>
<dbReference type="STRING" id="94237.ENSMMOP00000013834"/>
<reference evidence="9" key="1">
    <citation type="submission" date="2025-08" db="UniProtKB">
        <authorList>
            <consortium name="Ensembl"/>
        </authorList>
    </citation>
    <scope>IDENTIFICATION</scope>
</reference>
<feature type="compositionally biased region" description="Polar residues" evidence="7">
    <location>
        <begin position="29"/>
        <end position="48"/>
    </location>
</feature>
<dbReference type="Proteomes" id="UP000261620">
    <property type="component" value="Unplaced"/>
</dbReference>
<dbReference type="Pfam" id="PF05225">
    <property type="entry name" value="HTH_psq"/>
    <property type="match status" value="1"/>
</dbReference>
<evidence type="ECO:0000256" key="4">
    <source>
        <dbReference type="ARBA" id="ARBA00023163"/>
    </source>
</evidence>
<keyword evidence="4" id="KW-0804">Transcription</keyword>
<dbReference type="PROSITE" id="PS50960">
    <property type="entry name" value="HTH_PSQ"/>
    <property type="match status" value="1"/>
</dbReference>
<evidence type="ECO:0000259" key="8">
    <source>
        <dbReference type="PROSITE" id="PS50960"/>
    </source>
</evidence>
<sequence>LQKMIRQFAAEYTSKTSSPQDSHSDFQPHSDQSLPNTPMLSGVPPSTSPVAMVAGHAHNQNPVLNKAAQDAPLDLTIKKPLAVPSDQDGVLDLSIKKNRCSSSLPLCLYPISFHPIRRSLRVDGQVGLFMRSLHDGRRRENIGHSTCYKPSPSIAYSLHIKEEADLESDPEFPLSHNYSSRRTELYKNGSDFWNSKTHLGALLKLKTNQASERLKDIPRLLEAAGLLTKDHNLSLTQSPSFDLKIPQVRVLTTGTDPSWESLPNEYSGSLCENGLVEKLDSILPRQIQKKSSVGLLTSGTEKDYWPYDTDHQALQGNYSLDSESELSNKQPRKKRGRYRQYNTELLEEAIVVVMDGKMSVSKAQSIYGIPHSTLEYKVKERMGTLKNPPKKKLRLINQEATKSFFSLCTIPYTVDFTYLQLLGVLDQKYTP</sequence>
<comment type="subcellular location">
    <subcellularLocation>
        <location evidence="1 6">Nucleus</location>
    </subcellularLocation>
</comment>
<organism evidence="9 10">
    <name type="scientific">Mola mola</name>
    <name type="common">Ocean sunfish</name>
    <name type="synonym">Tetraodon mola</name>
    <dbReference type="NCBI Taxonomy" id="94237"/>
    <lineage>
        <taxon>Eukaryota</taxon>
        <taxon>Metazoa</taxon>
        <taxon>Chordata</taxon>
        <taxon>Craniata</taxon>
        <taxon>Vertebrata</taxon>
        <taxon>Euteleostomi</taxon>
        <taxon>Actinopterygii</taxon>
        <taxon>Neopterygii</taxon>
        <taxon>Teleostei</taxon>
        <taxon>Neoteleostei</taxon>
        <taxon>Acanthomorphata</taxon>
        <taxon>Eupercaria</taxon>
        <taxon>Tetraodontiformes</taxon>
        <taxon>Molidae</taxon>
        <taxon>Mola</taxon>
    </lineage>
</organism>
<evidence type="ECO:0000256" key="6">
    <source>
        <dbReference type="PROSITE-ProRule" id="PRU00320"/>
    </source>
</evidence>
<accession>A0A3Q3WWR5</accession>
<protein>
    <recommendedName>
        <fullName evidence="8">HTH psq-type domain-containing protein</fullName>
    </recommendedName>
</protein>
<proteinExistence type="predicted"/>